<reference evidence="6 7" key="1">
    <citation type="submission" date="2019-08" db="EMBL/GenBank/DDBJ databases">
        <authorList>
            <person name="Kuhnert P."/>
        </authorList>
    </citation>
    <scope>NUCLEOTIDE SEQUENCE [LARGE SCALE GENOMIC DNA]</scope>
    <source>
        <strain evidence="6 7">B36.5</strain>
    </source>
</reference>
<evidence type="ECO:0000256" key="4">
    <source>
        <dbReference type="ARBA" id="ARBA00023163"/>
    </source>
</evidence>
<keyword evidence="3" id="KW-0238">DNA-binding</keyword>
<evidence type="ECO:0000313" key="7">
    <source>
        <dbReference type="Proteomes" id="UP000323594"/>
    </source>
</evidence>
<protein>
    <submittedName>
        <fullName evidence="6">LacI family transcriptional regulator</fullName>
    </submittedName>
</protein>
<dbReference type="InterPro" id="IPR000843">
    <property type="entry name" value="HTH_LacI"/>
</dbReference>
<evidence type="ECO:0000256" key="2">
    <source>
        <dbReference type="ARBA" id="ARBA00023015"/>
    </source>
</evidence>
<feature type="domain" description="HTH lacI-type" evidence="5">
    <location>
        <begin position="3"/>
        <end position="46"/>
    </location>
</feature>
<dbReference type="GO" id="GO:0000976">
    <property type="term" value="F:transcription cis-regulatory region binding"/>
    <property type="evidence" value="ECO:0007669"/>
    <property type="project" value="TreeGrafter"/>
</dbReference>
<dbReference type="Gene3D" id="1.10.260.40">
    <property type="entry name" value="lambda repressor-like DNA-binding domains"/>
    <property type="match status" value="1"/>
</dbReference>
<gene>
    <name evidence="6" type="ORF">FUT82_11535</name>
</gene>
<dbReference type="Gene3D" id="3.40.50.2300">
    <property type="match status" value="2"/>
</dbReference>
<dbReference type="Proteomes" id="UP000323594">
    <property type="component" value="Chromosome"/>
</dbReference>
<name>A0AAE6M8N2_TREPH</name>
<proteinExistence type="predicted"/>
<dbReference type="SMART" id="SM00354">
    <property type="entry name" value="HTH_LACI"/>
    <property type="match status" value="1"/>
</dbReference>
<accession>A0AAE6M8N2</accession>
<dbReference type="PANTHER" id="PTHR30146">
    <property type="entry name" value="LACI-RELATED TRANSCRIPTIONAL REPRESSOR"/>
    <property type="match status" value="1"/>
</dbReference>
<organism evidence="6 7">
    <name type="scientific">Treponema phagedenis</name>
    <dbReference type="NCBI Taxonomy" id="162"/>
    <lineage>
        <taxon>Bacteria</taxon>
        <taxon>Pseudomonadati</taxon>
        <taxon>Spirochaetota</taxon>
        <taxon>Spirochaetia</taxon>
        <taxon>Spirochaetales</taxon>
        <taxon>Treponemataceae</taxon>
        <taxon>Treponema</taxon>
    </lineage>
</organism>
<evidence type="ECO:0000313" key="6">
    <source>
        <dbReference type="EMBL" id="QEJ98564.1"/>
    </source>
</evidence>
<evidence type="ECO:0000256" key="1">
    <source>
        <dbReference type="ARBA" id="ARBA00022491"/>
    </source>
</evidence>
<evidence type="ECO:0000259" key="5">
    <source>
        <dbReference type="PROSITE" id="PS50932"/>
    </source>
</evidence>
<dbReference type="SUPFAM" id="SSF47413">
    <property type="entry name" value="lambda repressor-like DNA-binding domains"/>
    <property type="match status" value="1"/>
</dbReference>
<dbReference type="InterPro" id="IPR028082">
    <property type="entry name" value="Peripla_BP_I"/>
</dbReference>
<dbReference type="EMBL" id="CP042817">
    <property type="protein sequence ID" value="QEJ98564.1"/>
    <property type="molecule type" value="Genomic_DNA"/>
</dbReference>
<dbReference type="PROSITE" id="PS50932">
    <property type="entry name" value="HTH_LACI_2"/>
    <property type="match status" value="1"/>
</dbReference>
<dbReference type="Pfam" id="PF00356">
    <property type="entry name" value="LacI"/>
    <property type="match status" value="1"/>
</dbReference>
<dbReference type="InterPro" id="IPR010982">
    <property type="entry name" value="Lambda_DNA-bd_dom_sf"/>
</dbReference>
<keyword evidence="4" id="KW-0804">Transcription</keyword>
<dbReference type="SUPFAM" id="SSF53822">
    <property type="entry name" value="Periplasmic binding protein-like I"/>
    <property type="match status" value="1"/>
</dbReference>
<dbReference type="RefSeq" id="WP_148879033.1">
    <property type="nucleotide sequence ID" value="NZ_CP027018.1"/>
</dbReference>
<keyword evidence="2" id="KW-0805">Transcription regulation</keyword>
<evidence type="ECO:0000256" key="3">
    <source>
        <dbReference type="ARBA" id="ARBA00023125"/>
    </source>
</evidence>
<sequence length="346" mass="39201">MMVTMQDIADRLNISRNTVSKVLNNRSGVSEKKRSAIIQTALELGYPKVPSSLLHSHKEKDKKTKSIRIALLVVNPQFSQFWVKLINSIAKEIGKSENTLTFCYLSETQQESLPATLNKNTVDAIIGVNIYNTQLLKKIAGLGIPTVYFDMPVKMNCRNLSADIILLEGRNSIYSITEHLIKQGCKSIGFIGDITYAHTMYERYQGFITALKEYRIAPIQNWIFTRGLTNRFYNPGEIAATIDPFDKEPDAIVCANDAIAVQVISYFNQKGMRCPDDILISGYDNFYHFPNHEHFLTTVEVNIDYLGKRLVEQVYHRAQNPGLPLEMTTLITTPLLKKSTEKASRK</sequence>
<dbReference type="CDD" id="cd01392">
    <property type="entry name" value="HTH_LacI"/>
    <property type="match status" value="1"/>
</dbReference>
<dbReference type="Pfam" id="PF13377">
    <property type="entry name" value="Peripla_BP_3"/>
    <property type="match status" value="1"/>
</dbReference>
<dbReference type="GO" id="GO:0003700">
    <property type="term" value="F:DNA-binding transcription factor activity"/>
    <property type="evidence" value="ECO:0007669"/>
    <property type="project" value="TreeGrafter"/>
</dbReference>
<dbReference type="InterPro" id="IPR046335">
    <property type="entry name" value="LacI/GalR-like_sensor"/>
</dbReference>
<keyword evidence="1" id="KW-0678">Repressor</keyword>
<dbReference type="AlphaFoldDB" id="A0AAE6M8N2"/>
<dbReference type="PANTHER" id="PTHR30146:SF148">
    <property type="entry name" value="HTH-TYPE TRANSCRIPTIONAL REPRESSOR PURR-RELATED"/>
    <property type="match status" value="1"/>
</dbReference>